<evidence type="ECO:0000256" key="1">
    <source>
        <dbReference type="ARBA" id="ARBA00004496"/>
    </source>
</evidence>
<evidence type="ECO:0000256" key="2">
    <source>
        <dbReference type="ARBA" id="ARBA00022490"/>
    </source>
</evidence>
<keyword evidence="4" id="KW-1185">Reference proteome</keyword>
<name>A0AAW1HF66_POPJA</name>
<feature type="non-terminal residue" evidence="3">
    <location>
        <position position="412"/>
    </location>
</feature>
<dbReference type="Pfam" id="PF00400">
    <property type="entry name" value="WD40"/>
    <property type="match status" value="2"/>
</dbReference>
<dbReference type="PANTHER" id="PTHR46853">
    <property type="entry name" value="METHYLOSOME PROTEIN 50"/>
    <property type="match status" value="1"/>
</dbReference>
<dbReference type="PANTHER" id="PTHR46853:SF1">
    <property type="entry name" value="METHYLOSOME PROTEIN 50"/>
    <property type="match status" value="1"/>
</dbReference>
<evidence type="ECO:0000313" key="3">
    <source>
        <dbReference type="EMBL" id="KAK9674848.1"/>
    </source>
</evidence>
<comment type="subcellular location">
    <subcellularLocation>
        <location evidence="1">Cytoplasm</location>
    </subcellularLocation>
</comment>
<accession>A0AAW1HF66</accession>
<dbReference type="InterPro" id="IPR001680">
    <property type="entry name" value="WD40_rpt"/>
</dbReference>
<dbReference type="GO" id="GO:0034709">
    <property type="term" value="C:methylosome"/>
    <property type="evidence" value="ECO:0007669"/>
    <property type="project" value="TreeGrafter"/>
</dbReference>
<evidence type="ECO:0000313" key="4">
    <source>
        <dbReference type="Proteomes" id="UP001458880"/>
    </source>
</evidence>
<reference evidence="3 4" key="1">
    <citation type="journal article" date="2024" name="BMC Genomics">
        <title>De novo assembly and annotation of Popillia japonica's genome with initial clues to its potential as an invasive pest.</title>
        <authorList>
            <person name="Cucini C."/>
            <person name="Boschi S."/>
            <person name="Funari R."/>
            <person name="Cardaioli E."/>
            <person name="Iannotti N."/>
            <person name="Marturano G."/>
            <person name="Paoli F."/>
            <person name="Bruttini M."/>
            <person name="Carapelli A."/>
            <person name="Frati F."/>
            <person name="Nardi F."/>
        </authorList>
    </citation>
    <scope>NUCLEOTIDE SEQUENCE [LARGE SCALE GENOMIC DNA]</scope>
    <source>
        <strain evidence="3">DMR45628</strain>
    </source>
</reference>
<dbReference type="EMBL" id="JASPKY010001461">
    <property type="protein sequence ID" value="KAK9674848.1"/>
    <property type="molecule type" value="Genomic_DNA"/>
</dbReference>
<proteinExistence type="predicted"/>
<dbReference type="AlphaFoldDB" id="A0AAW1HF66"/>
<dbReference type="Gene3D" id="2.130.10.10">
    <property type="entry name" value="YVTN repeat-like/Quinoprotein amine dehydrogenase"/>
    <property type="match status" value="2"/>
</dbReference>
<organism evidence="3 4">
    <name type="scientific">Popillia japonica</name>
    <name type="common">Japanese beetle</name>
    <dbReference type="NCBI Taxonomy" id="7064"/>
    <lineage>
        <taxon>Eukaryota</taxon>
        <taxon>Metazoa</taxon>
        <taxon>Ecdysozoa</taxon>
        <taxon>Arthropoda</taxon>
        <taxon>Hexapoda</taxon>
        <taxon>Insecta</taxon>
        <taxon>Pterygota</taxon>
        <taxon>Neoptera</taxon>
        <taxon>Endopterygota</taxon>
        <taxon>Coleoptera</taxon>
        <taxon>Polyphaga</taxon>
        <taxon>Scarabaeiformia</taxon>
        <taxon>Scarabaeidae</taxon>
        <taxon>Rutelinae</taxon>
        <taxon>Popillia</taxon>
    </lineage>
</organism>
<dbReference type="Proteomes" id="UP001458880">
    <property type="component" value="Unassembled WGS sequence"/>
</dbReference>
<protein>
    <submittedName>
        <fullName evidence="3">Uncharacterized protein</fullName>
    </submittedName>
</protein>
<keyword evidence="2" id="KW-0963">Cytoplasm</keyword>
<dbReference type="InterPro" id="IPR052139">
    <property type="entry name" value="Methylosome_Comp_WDR77"/>
</dbReference>
<gene>
    <name evidence="3" type="ORF">QE152_g40813</name>
</gene>
<dbReference type="InterPro" id="IPR015943">
    <property type="entry name" value="WD40/YVTN_repeat-like_dom_sf"/>
</dbReference>
<dbReference type="GO" id="GO:0007309">
    <property type="term" value="P:oocyte axis specification"/>
    <property type="evidence" value="ECO:0007669"/>
    <property type="project" value="TreeGrafter"/>
</dbReference>
<dbReference type="SMART" id="SM00320">
    <property type="entry name" value="WD40"/>
    <property type="match status" value="4"/>
</dbReference>
<dbReference type="SUPFAM" id="SSF50978">
    <property type="entry name" value="WD40 repeat-like"/>
    <property type="match status" value="1"/>
</dbReference>
<comment type="caution">
    <text evidence="3">The sequence shown here is derived from an EMBL/GenBank/DDBJ whole genome shotgun (WGS) entry which is preliminary data.</text>
</comment>
<dbReference type="InterPro" id="IPR036322">
    <property type="entry name" value="WD40_repeat_dom_sf"/>
</dbReference>
<sequence>MKQSQVPVLHDFLFFIETNSNGEIILGSSNVAGTYWQGTLFHYKDYQFTKDNEYNSYFISNSTISDAKFILDDFMLLAEDSGSLKLLNLPENEKQLMECRYNYNKDDRLIELTVWNNTKIASCTETYINLYDITNGSSIQSNTIFKNYHTDTILSIDANKLDENLFVSASADRKACVWDTRMDIPATVIYNNEFSSLTNVAWNPLNKDSLVVASEAGDIYILNIKEPTEVLCSTHCFDGSIYKMLLAEDSGSLKLLNLPENEKQLMECRYNYNKDDRLIELTVWNNTKIASCTETYINLYDITNGSSIQSNTIFKNYHTDTILSIDANKLDENLFVSASADRKACVWDTRMDIPATVIYNNEFSSLTNVAWNPLNKDSLVVASEAGDIYILNIKEPTEVLCSTHCFDGSIYK</sequence>